<dbReference type="FunFam" id="2.10.110.10:FF:000009">
    <property type="entry name" value="Paxillin isoform 1"/>
    <property type="match status" value="1"/>
</dbReference>
<dbReference type="SUPFAM" id="SSF50729">
    <property type="entry name" value="PH domain-like"/>
    <property type="match status" value="1"/>
</dbReference>
<reference evidence="8 9" key="1">
    <citation type="submission" date="2015-12" db="EMBL/GenBank/DDBJ databases">
        <title>Dictyostelia acquired genes for synthesis and detection of signals that induce cell-type specialization by lateral gene transfer from prokaryotes.</title>
        <authorList>
            <person name="Gloeckner G."/>
            <person name="Schaap P."/>
        </authorList>
    </citation>
    <scope>NUCLEOTIDE SEQUENCE [LARGE SCALE GENOMIC DNA]</scope>
    <source>
        <strain evidence="8 9">TK</strain>
    </source>
</reference>
<dbReference type="Gene3D" id="2.10.110.10">
    <property type="entry name" value="Cysteine Rich Protein"/>
    <property type="match status" value="2"/>
</dbReference>
<feature type="domain" description="LIM zinc-binding" evidence="7">
    <location>
        <begin position="707"/>
        <end position="766"/>
    </location>
</feature>
<dbReference type="InterPro" id="IPR001781">
    <property type="entry name" value="Znf_LIM"/>
</dbReference>
<dbReference type="SMART" id="SM00233">
    <property type="entry name" value="PH"/>
    <property type="match status" value="1"/>
</dbReference>
<dbReference type="InterPro" id="IPR050604">
    <property type="entry name" value="PDZ-LIM_domain"/>
</dbReference>
<protein>
    <submittedName>
        <fullName evidence="8">PH domain-containing protein</fullName>
    </submittedName>
</protein>
<sequence>MEYKSGNLYKLGGVGIFKYRKKYWFVLTRTHLQYYNSSEKLSNPIENLQLTDIKAITLIQKDAGQFQSTIGFQLEAAGNIKFVLHGESISIIADWVVKIDGLVHSDDLSESFLDEADRKQLLKILYKNNIKGGIIKTSLSDEEWNYSAIGTLSTDSTLSDEKIDYHWDGEWLKSSTSNQTLGWGRFNGVYLDWYQKDSVKPDIKYFWDEPEKEYTTTRKEFTFKWTRHFLASKYSTGEWIVEGHVPQPVVMFLQLIQYKRNPQSQNNPFNLINGSSSDITSSAGAGSPSSSIGSQNNILHSSSSPNSSPQLSSLHQQLSIPAGKASTIKIAPYTKGNAMLNVSNILFSHPNSSPDSNNSTPPSSLPNIQSNTTLQNFSSVNNNNNNNNIINNINTNSLDSSSSSSSSSSELISRFHSKKTIQNIDNLDEHIDHTKNPLQFQGDDEGDKSTIETNQNYISITKSKSKSNNQLITSTQPKTSTSTTSTSTSTKVNSVSTKQQQKPQENPPNLKEMNQSSTLDLLNDTIRESNKIQTRLSTKLEKMPSFQSSKYGGSMNSLDSINSGIHSSPSIDSLLYNGRPSNDELIIKPSTEDNPIIYIDSNTISTTTTTTEQIDSKTSSSSSSPSPTITQTRSNSLNTSNPNNLSSSIPLGSIIGPTASVTSLTVDSISQSPNGKTQKKPLAKSTSSDKVTNIINQIAATKKSRPSFCLSCSLPITGHVVVAHGNHFHRECFKCFKCSIELGTKTFYRQVDNFVNSGFNSNSTSTTPPLFNTNNNNINNNNSCNNFVTLSTSPSSSPRGLPPPHPSTLNQQKSNNNSLKHSNSNMPKYLCELCFGDFCPVCPGCNNNVMYRCVNAMGKKWHPDHFVCKECQLPLVGSLYFEKNGFPYCQHDYMKLFPDSTIKPIQI</sequence>
<evidence type="ECO:0000256" key="4">
    <source>
        <dbReference type="PROSITE-ProRule" id="PRU00125"/>
    </source>
</evidence>
<feature type="region of interest" description="Disordered" evidence="5">
    <location>
        <begin position="607"/>
        <end position="643"/>
    </location>
</feature>
<keyword evidence="2 4" id="KW-0862">Zinc</keyword>
<dbReference type="FunCoup" id="A0A152A5C7">
    <property type="interactions" value="374"/>
</dbReference>
<dbReference type="STRING" id="361077.A0A152A5C7"/>
<dbReference type="InterPro" id="IPR001849">
    <property type="entry name" value="PH_domain"/>
</dbReference>
<dbReference type="GO" id="GO:0031941">
    <property type="term" value="C:filamentous actin"/>
    <property type="evidence" value="ECO:0007669"/>
    <property type="project" value="TreeGrafter"/>
</dbReference>
<dbReference type="Pfam" id="PF00412">
    <property type="entry name" value="LIM"/>
    <property type="match status" value="2"/>
</dbReference>
<dbReference type="CDD" id="cd00821">
    <property type="entry name" value="PH"/>
    <property type="match status" value="1"/>
</dbReference>
<dbReference type="GO" id="GO:0051371">
    <property type="term" value="F:muscle alpha-actinin binding"/>
    <property type="evidence" value="ECO:0007669"/>
    <property type="project" value="TreeGrafter"/>
</dbReference>
<dbReference type="Gene3D" id="2.30.29.30">
    <property type="entry name" value="Pleckstrin-homology domain (PH domain)/Phosphotyrosine-binding domain (PTB)"/>
    <property type="match status" value="1"/>
</dbReference>
<dbReference type="GO" id="GO:0001725">
    <property type="term" value="C:stress fiber"/>
    <property type="evidence" value="ECO:0007669"/>
    <property type="project" value="TreeGrafter"/>
</dbReference>
<evidence type="ECO:0000256" key="1">
    <source>
        <dbReference type="ARBA" id="ARBA00022723"/>
    </source>
</evidence>
<dbReference type="GO" id="GO:0005912">
    <property type="term" value="C:adherens junction"/>
    <property type="evidence" value="ECO:0007669"/>
    <property type="project" value="TreeGrafter"/>
</dbReference>
<feature type="region of interest" description="Disordered" evidence="5">
    <location>
        <begin position="280"/>
        <end position="318"/>
    </location>
</feature>
<dbReference type="AlphaFoldDB" id="A0A152A5C7"/>
<feature type="compositionally biased region" description="Low complexity" evidence="5">
    <location>
        <begin position="807"/>
        <end position="819"/>
    </location>
</feature>
<evidence type="ECO:0000256" key="3">
    <source>
        <dbReference type="ARBA" id="ARBA00023038"/>
    </source>
</evidence>
<feature type="compositionally biased region" description="Low complexity" evidence="5">
    <location>
        <begin position="281"/>
        <end position="318"/>
    </location>
</feature>
<feature type="region of interest" description="Disordered" evidence="5">
    <location>
        <begin position="666"/>
        <end position="687"/>
    </location>
</feature>
<feature type="compositionally biased region" description="Low complexity" evidence="5">
    <location>
        <begin position="350"/>
        <end position="367"/>
    </location>
</feature>
<evidence type="ECO:0000259" key="7">
    <source>
        <dbReference type="PROSITE" id="PS50023"/>
    </source>
</evidence>
<evidence type="ECO:0000256" key="5">
    <source>
        <dbReference type="SAM" id="MobiDB-lite"/>
    </source>
</evidence>
<feature type="domain" description="PH" evidence="6">
    <location>
        <begin position="1"/>
        <end position="104"/>
    </location>
</feature>
<keyword evidence="3 4" id="KW-0440">LIM domain</keyword>
<evidence type="ECO:0000313" key="8">
    <source>
        <dbReference type="EMBL" id="KYR01436.1"/>
    </source>
</evidence>
<dbReference type="SMART" id="SM00132">
    <property type="entry name" value="LIM"/>
    <property type="match status" value="2"/>
</dbReference>
<dbReference type="PANTHER" id="PTHR24214:SF38">
    <property type="entry name" value="PDZ AND LIM DOMAIN PROTEIN ZASP-RELATED"/>
    <property type="match status" value="1"/>
</dbReference>
<proteinExistence type="predicted"/>
<dbReference type="PROSITE" id="PS00478">
    <property type="entry name" value="LIM_DOMAIN_1"/>
    <property type="match status" value="1"/>
</dbReference>
<dbReference type="CDD" id="cd09334">
    <property type="entry name" value="LIM4_PINCH"/>
    <property type="match status" value="1"/>
</dbReference>
<feature type="region of interest" description="Disordered" evidence="5">
    <location>
        <begin position="791"/>
        <end position="819"/>
    </location>
</feature>
<dbReference type="InterPro" id="IPR011993">
    <property type="entry name" value="PH-like_dom_sf"/>
</dbReference>
<feature type="compositionally biased region" description="Polar residues" evidence="5">
    <location>
        <begin position="666"/>
        <end position="676"/>
    </location>
</feature>
<accession>A0A152A5C7</accession>
<organism evidence="8 9">
    <name type="scientific">Tieghemostelium lacteum</name>
    <name type="common">Slime mold</name>
    <name type="synonym">Dictyostelium lacteum</name>
    <dbReference type="NCBI Taxonomy" id="361077"/>
    <lineage>
        <taxon>Eukaryota</taxon>
        <taxon>Amoebozoa</taxon>
        <taxon>Evosea</taxon>
        <taxon>Eumycetozoa</taxon>
        <taxon>Dictyostelia</taxon>
        <taxon>Dictyosteliales</taxon>
        <taxon>Raperosteliaceae</taxon>
        <taxon>Tieghemostelium</taxon>
    </lineage>
</organism>
<feature type="compositionally biased region" description="Low complexity" evidence="5">
    <location>
        <begin position="473"/>
        <end position="509"/>
    </location>
</feature>
<dbReference type="SUPFAM" id="SSF57716">
    <property type="entry name" value="Glucocorticoid receptor-like (DNA-binding domain)"/>
    <property type="match status" value="3"/>
</dbReference>
<dbReference type="OrthoDB" id="20689at2759"/>
<gene>
    <name evidence="8" type="ORF">DLAC_01417</name>
</gene>
<dbReference type="InParanoid" id="A0A152A5C7"/>
<dbReference type="CDD" id="cd08368">
    <property type="entry name" value="LIM"/>
    <property type="match status" value="1"/>
</dbReference>
<feature type="compositionally biased region" description="Low complexity" evidence="5">
    <location>
        <begin position="376"/>
        <end position="385"/>
    </location>
</feature>
<name>A0A152A5C7_TIELA</name>
<feature type="domain" description="LIM zinc-binding" evidence="7">
    <location>
        <begin position="840"/>
        <end position="899"/>
    </location>
</feature>
<comment type="caution">
    <text evidence="8">The sequence shown here is derived from an EMBL/GenBank/DDBJ whole genome shotgun (WGS) entry which is preliminary data.</text>
</comment>
<dbReference type="GO" id="GO:0003779">
    <property type="term" value="F:actin binding"/>
    <property type="evidence" value="ECO:0007669"/>
    <property type="project" value="TreeGrafter"/>
</dbReference>
<evidence type="ECO:0000259" key="6">
    <source>
        <dbReference type="PROSITE" id="PS50003"/>
    </source>
</evidence>
<dbReference type="PROSITE" id="PS50023">
    <property type="entry name" value="LIM_DOMAIN_2"/>
    <property type="match status" value="2"/>
</dbReference>
<evidence type="ECO:0000313" key="9">
    <source>
        <dbReference type="Proteomes" id="UP000076078"/>
    </source>
</evidence>
<feature type="region of interest" description="Disordered" evidence="5">
    <location>
        <begin position="350"/>
        <end position="385"/>
    </location>
</feature>
<dbReference type="PANTHER" id="PTHR24214">
    <property type="entry name" value="PDZ AND LIM DOMAIN PROTEIN ZASP"/>
    <property type="match status" value="1"/>
</dbReference>
<feature type="region of interest" description="Disordered" evidence="5">
    <location>
        <begin position="462"/>
        <end position="515"/>
    </location>
</feature>
<dbReference type="Proteomes" id="UP000076078">
    <property type="component" value="Unassembled WGS sequence"/>
</dbReference>
<keyword evidence="9" id="KW-1185">Reference proteome</keyword>
<evidence type="ECO:0000256" key="2">
    <source>
        <dbReference type="ARBA" id="ARBA00022833"/>
    </source>
</evidence>
<dbReference type="GO" id="GO:0046872">
    <property type="term" value="F:metal ion binding"/>
    <property type="evidence" value="ECO:0007669"/>
    <property type="project" value="UniProtKB-KW"/>
</dbReference>
<keyword evidence="1 4" id="KW-0479">Metal-binding</keyword>
<dbReference type="OMA" id="KEFTFKW"/>
<dbReference type="EMBL" id="LODT01000006">
    <property type="protein sequence ID" value="KYR01436.1"/>
    <property type="molecule type" value="Genomic_DNA"/>
</dbReference>
<dbReference type="PROSITE" id="PS50003">
    <property type="entry name" value="PH_DOMAIN"/>
    <property type="match status" value="1"/>
</dbReference>
<dbReference type="GO" id="GO:0030036">
    <property type="term" value="P:actin cytoskeleton organization"/>
    <property type="evidence" value="ECO:0007669"/>
    <property type="project" value="TreeGrafter"/>
</dbReference>